<reference evidence="1 4" key="1">
    <citation type="journal article" date="2011" name="Nature">
        <title>The Medicago genome provides insight into the evolution of rhizobial symbioses.</title>
        <authorList>
            <person name="Young N.D."/>
            <person name="Debelle F."/>
            <person name="Oldroyd G.E."/>
            <person name="Geurts R."/>
            <person name="Cannon S.B."/>
            <person name="Udvardi M.K."/>
            <person name="Benedito V.A."/>
            <person name="Mayer K.F."/>
            <person name="Gouzy J."/>
            <person name="Schoof H."/>
            <person name="Van de Peer Y."/>
            <person name="Proost S."/>
            <person name="Cook D.R."/>
            <person name="Meyers B.C."/>
            <person name="Spannagl M."/>
            <person name="Cheung F."/>
            <person name="De Mita S."/>
            <person name="Krishnakumar V."/>
            <person name="Gundlach H."/>
            <person name="Zhou S."/>
            <person name="Mudge J."/>
            <person name="Bharti A.K."/>
            <person name="Murray J.D."/>
            <person name="Naoumkina M.A."/>
            <person name="Rosen B."/>
            <person name="Silverstein K.A."/>
            <person name="Tang H."/>
            <person name="Rombauts S."/>
            <person name="Zhao P.X."/>
            <person name="Zhou P."/>
            <person name="Barbe V."/>
            <person name="Bardou P."/>
            <person name="Bechner M."/>
            <person name="Bellec A."/>
            <person name="Berger A."/>
            <person name="Berges H."/>
            <person name="Bidwell S."/>
            <person name="Bisseling T."/>
            <person name="Choisne N."/>
            <person name="Couloux A."/>
            <person name="Denny R."/>
            <person name="Deshpande S."/>
            <person name="Dai X."/>
            <person name="Doyle J.J."/>
            <person name="Dudez A.M."/>
            <person name="Farmer A.D."/>
            <person name="Fouteau S."/>
            <person name="Franken C."/>
            <person name="Gibelin C."/>
            <person name="Gish J."/>
            <person name="Goldstein S."/>
            <person name="Gonzalez A.J."/>
            <person name="Green P.J."/>
            <person name="Hallab A."/>
            <person name="Hartog M."/>
            <person name="Hua A."/>
            <person name="Humphray S.J."/>
            <person name="Jeong D.H."/>
            <person name="Jing Y."/>
            <person name="Jocker A."/>
            <person name="Kenton S.M."/>
            <person name="Kim D.J."/>
            <person name="Klee K."/>
            <person name="Lai H."/>
            <person name="Lang C."/>
            <person name="Lin S."/>
            <person name="Macmil S.L."/>
            <person name="Magdelenat G."/>
            <person name="Matthews L."/>
            <person name="McCorrison J."/>
            <person name="Monaghan E.L."/>
            <person name="Mun J.H."/>
            <person name="Najar F.Z."/>
            <person name="Nicholson C."/>
            <person name="Noirot C."/>
            <person name="O'Bleness M."/>
            <person name="Paule C.R."/>
            <person name="Poulain J."/>
            <person name="Prion F."/>
            <person name="Qin B."/>
            <person name="Qu C."/>
            <person name="Retzel E.F."/>
            <person name="Riddle C."/>
            <person name="Sallet E."/>
            <person name="Samain S."/>
            <person name="Samson N."/>
            <person name="Sanders I."/>
            <person name="Saurat O."/>
            <person name="Scarpelli C."/>
            <person name="Schiex T."/>
            <person name="Segurens B."/>
            <person name="Severin A.J."/>
            <person name="Sherrier D.J."/>
            <person name="Shi R."/>
            <person name="Sims S."/>
            <person name="Singer S.R."/>
            <person name="Sinharoy S."/>
            <person name="Sterck L."/>
            <person name="Viollet A."/>
            <person name="Wang B.B."/>
            <person name="Wang K."/>
            <person name="Wang M."/>
            <person name="Wang X."/>
            <person name="Warfsmann J."/>
            <person name="Weissenbach J."/>
            <person name="White D.D."/>
            <person name="White J.D."/>
            <person name="Wiley G.B."/>
            <person name="Wincker P."/>
            <person name="Xing Y."/>
            <person name="Yang L."/>
            <person name="Yao Z."/>
            <person name="Ying F."/>
            <person name="Zhai J."/>
            <person name="Zhou L."/>
            <person name="Zuber A."/>
            <person name="Denarie J."/>
            <person name="Dixon R.A."/>
            <person name="May G.D."/>
            <person name="Schwartz D.C."/>
            <person name="Rogers J."/>
            <person name="Quetier F."/>
            <person name="Town C.D."/>
            <person name="Roe B.A."/>
        </authorList>
    </citation>
    <scope>NUCLEOTIDE SEQUENCE [LARGE SCALE GENOMIC DNA]</scope>
    <source>
        <strain evidence="1">A17</strain>
        <strain evidence="3 4">cv. Jemalong A17</strain>
    </source>
</reference>
<evidence type="ECO:0000313" key="4">
    <source>
        <dbReference type="Proteomes" id="UP000002051"/>
    </source>
</evidence>
<dbReference type="EMBL" id="PSQE01000006">
    <property type="protein sequence ID" value="RHN51155.1"/>
    <property type="molecule type" value="Genomic_DNA"/>
</dbReference>
<reference evidence="3" key="3">
    <citation type="submission" date="2015-04" db="UniProtKB">
        <authorList>
            <consortium name="EnsemblPlants"/>
        </authorList>
    </citation>
    <scope>IDENTIFICATION</scope>
    <source>
        <strain evidence="3">cv. Jemalong A17</strain>
    </source>
</reference>
<accession>G7KHP8</accession>
<reference evidence="2" key="4">
    <citation type="journal article" date="2018" name="Nat. Plants">
        <title>Whole-genome landscape of Medicago truncatula symbiotic genes.</title>
        <authorList>
            <person name="Pecrix Y."/>
            <person name="Gamas P."/>
            <person name="Carrere S."/>
        </authorList>
    </citation>
    <scope>NUCLEOTIDE SEQUENCE</scope>
    <source>
        <tissue evidence="2">Leaves</tissue>
    </source>
</reference>
<dbReference type="Proteomes" id="UP000002051">
    <property type="component" value="Chromosome 6"/>
</dbReference>
<proteinExistence type="predicted"/>
<dbReference type="Gramene" id="rna35541">
    <property type="protein sequence ID" value="RHN51155.1"/>
    <property type="gene ID" value="gene35541"/>
</dbReference>
<gene>
    <name evidence="1" type="ordered locus">MTR_6g034830</name>
    <name evidence="2" type="ORF">MtrunA17_Chr6g0465331</name>
</gene>
<dbReference type="AlphaFoldDB" id="G7KHP8"/>
<evidence type="ECO:0000313" key="1">
    <source>
        <dbReference type="EMBL" id="AES75270.1"/>
    </source>
</evidence>
<dbReference type="EMBL" id="CM001222">
    <property type="protein sequence ID" value="AES75270.1"/>
    <property type="molecule type" value="Genomic_DNA"/>
</dbReference>
<keyword evidence="4" id="KW-1185">Reference proteome</keyword>
<dbReference type="PaxDb" id="3880-AES75270"/>
<reference evidence="1 4" key="2">
    <citation type="journal article" date="2014" name="BMC Genomics">
        <title>An improved genome release (version Mt4.0) for the model legume Medicago truncatula.</title>
        <authorList>
            <person name="Tang H."/>
            <person name="Krishnakumar V."/>
            <person name="Bidwell S."/>
            <person name="Rosen B."/>
            <person name="Chan A."/>
            <person name="Zhou S."/>
            <person name="Gentzbittel L."/>
            <person name="Childs K.L."/>
            <person name="Yandell M."/>
            <person name="Gundlach H."/>
            <person name="Mayer K.F."/>
            <person name="Schwartz D.C."/>
            <person name="Town C.D."/>
        </authorList>
    </citation>
    <scope>GENOME REANNOTATION</scope>
    <source>
        <strain evidence="3 4">cv. Jemalong A17</strain>
    </source>
</reference>
<protein>
    <submittedName>
        <fullName evidence="1">Galactose oxidase, putative</fullName>
    </submittedName>
</protein>
<evidence type="ECO:0000313" key="3">
    <source>
        <dbReference type="EnsemblPlants" id="AES75270"/>
    </source>
</evidence>
<evidence type="ECO:0000313" key="2">
    <source>
        <dbReference type="EMBL" id="RHN51155.1"/>
    </source>
</evidence>
<organism evidence="1 4">
    <name type="scientific">Medicago truncatula</name>
    <name type="common">Barrel medic</name>
    <name type="synonym">Medicago tribuloides</name>
    <dbReference type="NCBI Taxonomy" id="3880"/>
    <lineage>
        <taxon>Eukaryota</taxon>
        <taxon>Viridiplantae</taxon>
        <taxon>Streptophyta</taxon>
        <taxon>Embryophyta</taxon>
        <taxon>Tracheophyta</taxon>
        <taxon>Spermatophyta</taxon>
        <taxon>Magnoliopsida</taxon>
        <taxon>eudicotyledons</taxon>
        <taxon>Gunneridae</taxon>
        <taxon>Pentapetalae</taxon>
        <taxon>rosids</taxon>
        <taxon>fabids</taxon>
        <taxon>Fabales</taxon>
        <taxon>Fabaceae</taxon>
        <taxon>Papilionoideae</taxon>
        <taxon>50 kb inversion clade</taxon>
        <taxon>NPAAA clade</taxon>
        <taxon>Hologalegina</taxon>
        <taxon>IRL clade</taxon>
        <taxon>Trifolieae</taxon>
        <taxon>Medicago</taxon>
    </lineage>
</organism>
<dbReference type="EnsemblPlants" id="AES75270">
    <property type="protein sequence ID" value="AES75270"/>
    <property type="gene ID" value="MTR_6g034830"/>
</dbReference>
<sequence>MMINNQRRKTWLEAKETLHVPHELTIEFHPSLLVKSLLGFKCVCKFWLSLIFDLHMQIIHILISVPQYTHVDFEPSIDDDIANENTNPSFIHPQSDCLIEIISSCRCFVFLHRNSIFYQ</sequence>
<name>G7KHP8_MEDTR</name>
<dbReference type="Proteomes" id="UP000265566">
    <property type="component" value="Chromosome 6"/>
</dbReference>
<dbReference type="HOGENOM" id="CLU_2064994_0_0_1"/>